<dbReference type="Proteomes" id="UP000005824">
    <property type="component" value="Unassembled WGS sequence"/>
</dbReference>
<sequence>MVVVSIIALLAAIATSNFIRARKRAQAAKILDDLRTLDGALDQYAIENNKNSGDLAMFSDLQPYMKRMNKLALMGADIFGQPYGPYTVDTPPKVSDRAFQSLSDVAPESFWSPYY</sequence>
<dbReference type="AlphaFoldDB" id="B4DAI8"/>
<dbReference type="InParanoid" id="B4DAI8"/>
<protein>
    <recommendedName>
        <fullName evidence="3">General secretion pathway protein G</fullName>
    </recommendedName>
</protein>
<proteinExistence type="predicted"/>
<evidence type="ECO:0008006" key="3">
    <source>
        <dbReference type="Google" id="ProtNLM"/>
    </source>
</evidence>
<evidence type="ECO:0000313" key="1">
    <source>
        <dbReference type="EMBL" id="EDY16506.1"/>
    </source>
</evidence>
<gene>
    <name evidence="1" type="ORF">CfE428DRAFT_5929</name>
</gene>
<dbReference type="EMBL" id="ABVL01000031">
    <property type="protein sequence ID" value="EDY16506.1"/>
    <property type="molecule type" value="Genomic_DNA"/>
</dbReference>
<dbReference type="eggNOG" id="COG2165">
    <property type="taxonomic scope" value="Bacteria"/>
</dbReference>
<accession>B4DAI8</accession>
<comment type="caution">
    <text evidence="1">The sequence shown here is derived from an EMBL/GenBank/DDBJ whole genome shotgun (WGS) entry which is preliminary data.</text>
</comment>
<reference evidence="1 2" key="1">
    <citation type="journal article" date="2011" name="J. Bacteriol.">
        <title>Genome sequence of Chthoniobacter flavus Ellin428, an aerobic heterotrophic soil bacterium.</title>
        <authorList>
            <person name="Kant R."/>
            <person name="van Passel M.W."/>
            <person name="Palva A."/>
            <person name="Lucas S."/>
            <person name="Lapidus A."/>
            <person name="Glavina Del Rio T."/>
            <person name="Dalin E."/>
            <person name="Tice H."/>
            <person name="Bruce D."/>
            <person name="Goodwin L."/>
            <person name="Pitluck S."/>
            <person name="Larimer F.W."/>
            <person name="Land M.L."/>
            <person name="Hauser L."/>
            <person name="Sangwan P."/>
            <person name="de Vos W.M."/>
            <person name="Janssen P.H."/>
            <person name="Smidt H."/>
        </authorList>
    </citation>
    <scope>NUCLEOTIDE SEQUENCE [LARGE SCALE GENOMIC DNA]</scope>
    <source>
        <strain evidence="1 2">Ellin428</strain>
    </source>
</reference>
<dbReference type="Gene3D" id="3.30.700.10">
    <property type="entry name" value="Glycoprotein, Type 4 Pilin"/>
    <property type="match status" value="1"/>
</dbReference>
<dbReference type="SUPFAM" id="SSF54523">
    <property type="entry name" value="Pili subunits"/>
    <property type="match status" value="1"/>
</dbReference>
<evidence type="ECO:0000313" key="2">
    <source>
        <dbReference type="Proteomes" id="UP000005824"/>
    </source>
</evidence>
<name>B4DAI8_9BACT</name>
<dbReference type="InterPro" id="IPR045584">
    <property type="entry name" value="Pilin-like"/>
</dbReference>
<keyword evidence="2" id="KW-1185">Reference proteome</keyword>
<organism evidence="1 2">
    <name type="scientific">Chthoniobacter flavus Ellin428</name>
    <dbReference type="NCBI Taxonomy" id="497964"/>
    <lineage>
        <taxon>Bacteria</taxon>
        <taxon>Pseudomonadati</taxon>
        <taxon>Verrucomicrobiota</taxon>
        <taxon>Spartobacteria</taxon>
        <taxon>Chthoniobacterales</taxon>
        <taxon>Chthoniobacteraceae</taxon>
        <taxon>Chthoniobacter</taxon>
    </lineage>
</organism>